<evidence type="ECO:0000313" key="2">
    <source>
        <dbReference type="Proteomes" id="UP000078541"/>
    </source>
</evidence>
<dbReference type="AlphaFoldDB" id="A0A151JZR4"/>
<sequence length="76" mass="9094">EAVHCAAYLLNQTVNQDEKTLFELWFKRKPNLYRIKIFGSSAFINILKIQRKKKECARRMVLVGYQESKKLLTLRY</sequence>
<evidence type="ECO:0000313" key="1">
    <source>
        <dbReference type="EMBL" id="KYN42567.1"/>
    </source>
</evidence>
<dbReference type="Proteomes" id="UP000078541">
    <property type="component" value="Unassembled WGS sequence"/>
</dbReference>
<feature type="non-terminal residue" evidence="1">
    <location>
        <position position="1"/>
    </location>
</feature>
<protein>
    <submittedName>
        <fullName evidence="1">Uncharacterized protein</fullName>
    </submittedName>
</protein>
<accession>A0A151JZR4</accession>
<dbReference type="EMBL" id="KQ981337">
    <property type="protein sequence ID" value="KYN42567.1"/>
    <property type="molecule type" value="Genomic_DNA"/>
</dbReference>
<gene>
    <name evidence="1" type="ORF">ALC56_03026</name>
</gene>
<keyword evidence="2" id="KW-1185">Reference proteome</keyword>
<dbReference type="STRING" id="34720.A0A151JZR4"/>
<reference evidence="1 2" key="1">
    <citation type="submission" date="2016-03" db="EMBL/GenBank/DDBJ databases">
        <title>Trachymyrmex septentrionalis WGS genome.</title>
        <authorList>
            <person name="Nygaard S."/>
            <person name="Hu H."/>
            <person name="Boomsma J."/>
            <person name="Zhang G."/>
        </authorList>
    </citation>
    <scope>NUCLEOTIDE SEQUENCE [LARGE SCALE GENOMIC DNA]</scope>
    <source>
        <strain evidence="1">Tsep2-gDNA-1</strain>
        <tissue evidence="1">Whole body</tissue>
    </source>
</reference>
<name>A0A151JZR4_9HYME</name>
<proteinExistence type="predicted"/>
<organism evidence="1 2">
    <name type="scientific">Trachymyrmex septentrionalis</name>
    <dbReference type="NCBI Taxonomy" id="34720"/>
    <lineage>
        <taxon>Eukaryota</taxon>
        <taxon>Metazoa</taxon>
        <taxon>Ecdysozoa</taxon>
        <taxon>Arthropoda</taxon>
        <taxon>Hexapoda</taxon>
        <taxon>Insecta</taxon>
        <taxon>Pterygota</taxon>
        <taxon>Neoptera</taxon>
        <taxon>Endopterygota</taxon>
        <taxon>Hymenoptera</taxon>
        <taxon>Apocrita</taxon>
        <taxon>Aculeata</taxon>
        <taxon>Formicoidea</taxon>
        <taxon>Formicidae</taxon>
        <taxon>Myrmicinae</taxon>
        <taxon>Trachymyrmex</taxon>
    </lineage>
</organism>